<evidence type="ECO:0000313" key="2">
    <source>
        <dbReference type="EMBL" id="OOF99493.1"/>
    </source>
</evidence>
<feature type="compositionally biased region" description="Low complexity" evidence="1">
    <location>
        <begin position="15"/>
        <end position="37"/>
    </location>
</feature>
<protein>
    <submittedName>
        <fullName evidence="2">Uncharacterized protein</fullName>
    </submittedName>
</protein>
<gene>
    <name evidence="2" type="ORF">ASPCADRAFT_402239</name>
</gene>
<feature type="compositionally biased region" description="Low complexity" evidence="1">
    <location>
        <begin position="332"/>
        <end position="352"/>
    </location>
</feature>
<name>A0A1R3RYC8_ASPC5</name>
<sequence>MPLTISPIINSKHNPTFTPTPTSISTTQSPSSLISTPTPARSQIWPLSLRTIKHLYISHHYRQCIARVEDLLPLTEEPIHKTYLTFYTAMSYEGMGLAAHNYSKNKLPLLQAAVEWFVVCRAWVVGASVASDTSVQEEGGRGERDRDKHRYSDTDSEYEDTDRDKGDTLERSITQMIQGIDLHGRDPFEDDPFIDREDSDPELDLDRENAGDEWMAIQVLDSHSDTFQGSSSPTLNDSDSDSDTPNNSYITDSPNEPIYTSTEQGLIPSPLKVRKASGESFEAEILRQSGLNLDPDLEHVQIQKSLSQYRKLPSVGGSRFVPPLPVRVIPASTTTPGYHSGSGTTTSTTSNPNPKPTTPIRRKKRY</sequence>
<feature type="region of interest" description="Disordered" evidence="1">
    <location>
        <begin position="1"/>
        <end position="37"/>
    </location>
</feature>
<organism evidence="2 3">
    <name type="scientific">Aspergillus carbonarius (strain ITEM 5010)</name>
    <dbReference type="NCBI Taxonomy" id="602072"/>
    <lineage>
        <taxon>Eukaryota</taxon>
        <taxon>Fungi</taxon>
        <taxon>Dikarya</taxon>
        <taxon>Ascomycota</taxon>
        <taxon>Pezizomycotina</taxon>
        <taxon>Eurotiomycetes</taxon>
        <taxon>Eurotiomycetidae</taxon>
        <taxon>Eurotiales</taxon>
        <taxon>Aspergillaceae</taxon>
        <taxon>Aspergillus</taxon>
        <taxon>Aspergillus subgen. Circumdati</taxon>
    </lineage>
</organism>
<feature type="compositionally biased region" description="Low complexity" evidence="1">
    <location>
        <begin position="230"/>
        <end position="248"/>
    </location>
</feature>
<feature type="region of interest" description="Disordered" evidence="1">
    <location>
        <begin position="132"/>
        <end position="206"/>
    </location>
</feature>
<dbReference type="VEuPathDB" id="FungiDB:ASPCADRAFT_402239"/>
<feature type="compositionally biased region" description="Polar residues" evidence="1">
    <location>
        <begin position="249"/>
        <end position="264"/>
    </location>
</feature>
<feature type="compositionally biased region" description="Acidic residues" evidence="1">
    <location>
        <begin position="188"/>
        <end position="203"/>
    </location>
</feature>
<proteinExistence type="predicted"/>
<evidence type="ECO:0000313" key="3">
    <source>
        <dbReference type="Proteomes" id="UP000188318"/>
    </source>
</evidence>
<dbReference type="EMBL" id="KV907494">
    <property type="protein sequence ID" value="OOF99493.1"/>
    <property type="molecule type" value="Genomic_DNA"/>
</dbReference>
<reference evidence="3" key="1">
    <citation type="journal article" date="2017" name="Genome Biol.">
        <title>Comparative genomics reveals high biological diversity and specific adaptations in the industrially and medically important fungal genus Aspergillus.</title>
        <authorList>
            <person name="de Vries R.P."/>
            <person name="Riley R."/>
            <person name="Wiebenga A."/>
            <person name="Aguilar-Osorio G."/>
            <person name="Amillis S."/>
            <person name="Uchima C.A."/>
            <person name="Anderluh G."/>
            <person name="Asadollahi M."/>
            <person name="Askin M."/>
            <person name="Barry K."/>
            <person name="Battaglia E."/>
            <person name="Bayram O."/>
            <person name="Benocci T."/>
            <person name="Braus-Stromeyer S.A."/>
            <person name="Caldana C."/>
            <person name="Canovas D."/>
            <person name="Cerqueira G.C."/>
            <person name="Chen F."/>
            <person name="Chen W."/>
            <person name="Choi C."/>
            <person name="Clum A."/>
            <person name="Dos Santos R.A."/>
            <person name="Damasio A.R."/>
            <person name="Diallinas G."/>
            <person name="Emri T."/>
            <person name="Fekete E."/>
            <person name="Flipphi M."/>
            <person name="Freyberg S."/>
            <person name="Gallo A."/>
            <person name="Gournas C."/>
            <person name="Habgood R."/>
            <person name="Hainaut M."/>
            <person name="Harispe M.L."/>
            <person name="Henrissat B."/>
            <person name="Hilden K.S."/>
            <person name="Hope R."/>
            <person name="Hossain A."/>
            <person name="Karabika E."/>
            <person name="Karaffa L."/>
            <person name="Karanyi Z."/>
            <person name="Krasevec N."/>
            <person name="Kuo A."/>
            <person name="Kusch H."/>
            <person name="LaButti K."/>
            <person name="Lagendijk E.L."/>
            <person name="Lapidus A."/>
            <person name="Levasseur A."/>
            <person name="Lindquist E."/>
            <person name="Lipzen A."/>
            <person name="Logrieco A.F."/>
            <person name="MacCabe A."/>
            <person name="Maekelae M.R."/>
            <person name="Malavazi I."/>
            <person name="Melin P."/>
            <person name="Meyer V."/>
            <person name="Mielnichuk N."/>
            <person name="Miskei M."/>
            <person name="Molnar A.P."/>
            <person name="Mule G."/>
            <person name="Ngan C.Y."/>
            <person name="Orejas M."/>
            <person name="Orosz E."/>
            <person name="Ouedraogo J.P."/>
            <person name="Overkamp K.M."/>
            <person name="Park H.-S."/>
            <person name="Perrone G."/>
            <person name="Piumi F."/>
            <person name="Punt P.J."/>
            <person name="Ram A.F."/>
            <person name="Ramon A."/>
            <person name="Rauscher S."/>
            <person name="Record E."/>
            <person name="Riano-Pachon D.M."/>
            <person name="Robert V."/>
            <person name="Roehrig J."/>
            <person name="Ruller R."/>
            <person name="Salamov A."/>
            <person name="Salih N.S."/>
            <person name="Samson R.A."/>
            <person name="Sandor E."/>
            <person name="Sanguinetti M."/>
            <person name="Schuetze T."/>
            <person name="Sepcic K."/>
            <person name="Shelest E."/>
            <person name="Sherlock G."/>
            <person name="Sophianopoulou V."/>
            <person name="Squina F.M."/>
            <person name="Sun H."/>
            <person name="Susca A."/>
            <person name="Todd R.B."/>
            <person name="Tsang A."/>
            <person name="Unkles S.E."/>
            <person name="van de Wiele N."/>
            <person name="van Rossen-Uffink D."/>
            <person name="Oliveira J.V."/>
            <person name="Vesth T.C."/>
            <person name="Visser J."/>
            <person name="Yu J.-H."/>
            <person name="Zhou M."/>
            <person name="Andersen M.R."/>
            <person name="Archer D.B."/>
            <person name="Baker S.E."/>
            <person name="Benoit I."/>
            <person name="Brakhage A.A."/>
            <person name="Braus G.H."/>
            <person name="Fischer R."/>
            <person name="Frisvad J.C."/>
            <person name="Goldman G.H."/>
            <person name="Houbraken J."/>
            <person name="Oakley B."/>
            <person name="Pocsi I."/>
            <person name="Scazzocchio C."/>
            <person name="Seiboth B."/>
            <person name="vanKuyk P.A."/>
            <person name="Wortman J."/>
            <person name="Dyer P.S."/>
            <person name="Grigoriev I.V."/>
        </authorList>
    </citation>
    <scope>NUCLEOTIDE SEQUENCE [LARGE SCALE GENOMIC DNA]</scope>
    <source>
        <strain evidence="3">ITEM 5010</strain>
    </source>
</reference>
<evidence type="ECO:0000256" key="1">
    <source>
        <dbReference type="SAM" id="MobiDB-lite"/>
    </source>
</evidence>
<accession>A0A1R3RYC8</accession>
<dbReference type="Proteomes" id="UP000188318">
    <property type="component" value="Unassembled WGS sequence"/>
</dbReference>
<dbReference type="OrthoDB" id="3641178at2759"/>
<keyword evidence="3" id="KW-1185">Reference proteome</keyword>
<feature type="region of interest" description="Disordered" evidence="1">
    <location>
        <begin position="327"/>
        <end position="366"/>
    </location>
</feature>
<dbReference type="AlphaFoldDB" id="A0A1R3RYC8"/>
<feature type="region of interest" description="Disordered" evidence="1">
    <location>
        <begin position="224"/>
        <end position="266"/>
    </location>
</feature>
<feature type="compositionally biased region" description="Basic and acidic residues" evidence="1">
    <location>
        <begin position="138"/>
        <end position="153"/>
    </location>
</feature>